<dbReference type="FunFam" id="3.30.200.20:FF:000043">
    <property type="entry name" value="Wall-associated receptor kinase 2"/>
    <property type="match status" value="1"/>
</dbReference>
<dbReference type="InterPro" id="IPR000719">
    <property type="entry name" value="Prot_kinase_dom"/>
</dbReference>
<dbReference type="PROSITE" id="PS00108">
    <property type="entry name" value="PROTEIN_KINASE_ST"/>
    <property type="match status" value="1"/>
</dbReference>
<comment type="caution">
    <text evidence="19">The sequence shown here is derived from an EMBL/GenBank/DDBJ whole genome shotgun (WGS) entry which is preliminary data.</text>
</comment>
<dbReference type="GO" id="GO:0005886">
    <property type="term" value="C:plasma membrane"/>
    <property type="evidence" value="ECO:0007669"/>
    <property type="project" value="TreeGrafter"/>
</dbReference>
<dbReference type="Proteomes" id="UP000237105">
    <property type="component" value="Unassembled WGS sequence"/>
</dbReference>
<keyword evidence="20" id="KW-1185">Reference proteome</keyword>
<dbReference type="PANTHER" id="PTHR27005">
    <property type="entry name" value="WALL-ASSOCIATED RECEPTOR KINASE-LIKE 21"/>
    <property type="match status" value="1"/>
</dbReference>
<evidence type="ECO:0000256" key="11">
    <source>
        <dbReference type="ARBA" id="ARBA00023157"/>
    </source>
</evidence>
<sequence length="750" mass="83764">MVAIYFLGVMLLLLSPELMVITKSTAADDIALPGCPHRCGHVDIPYPFGLSEACSLNKNFLVKCNSTTTTSSSNGTRTVLDTPIFGQNVVITSISVKHHEMTIMWYVARSCYNESGHRVKHNNPTLKVPTLTISSSKNKFVVLGCDSYAFLNGFENRTSNYSMGCMSICNSHDDVADDGSCSGIGCCQVELPKGLKNVTITPKSFNRHKAVMGFNPCTYAFVVEQERFNFSRAFLRDFSARKLPVVVDWAIEIKNDTCRQGGSTRNDDAFCHCGGMNTEAEPTSDGHRYNCKCKEGYDGNPYLPAGCQEIDECKGPGPINCTKNQYCVNTPGSYICKDRRQLPLNKIAVGSAIGFIALLISSSWLYLVFKQRKLIQLKEKFFKQNGGLILKQKLSREDNSSTETAKIFTEEELKKATLNYDESTIIGRGGFGTVYKGFLPDNRIIAIKKSKVVDQNQTEQFINEVVVLSQINHRNVVKLLGCCLETQVPLLVYEFVPNGTLSEHIHSKEKSSKLVWETRLRIAAETAEALSYLHSAASTPIIHRDVKPSNILLDNYTAKVSDFGASKLVPVDQTELATMVQGTLGYLDPEYLHTNQLTEKSDVYSFGVVLVELLTGMKAISFDRPEEERSLAMHFLSSLKRDRLFEIVECDIVNEEGNKKQVEEVAKVAKRCLNMNGEERPTMKEVAMELEGLRTMEKHPWANEDLISLEETDYLLSERSTSYQDNDTISNAISAYDSIRDHVLLDFSGR</sequence>
<dbReference type="CDD" id="cd14066">
    <property type="entry name" value="STKc_IRAK"/>
    <property type="match status" value="1"/>
</dbReference>
<dbReference type="Pfam" id="PF00069">
    <property type="entry name" value="Pkinase"/>
    <property type="match status" value="1"/>
</dbReference>
<evidence type="ECO:0000256" key="6">
    <source>
        <dbReference type="ARBA" id="ARBA00022741"/>
    </source>
</evidence>
<evidence type="ECO:0000313" key="19">
    <source>
        <dbReference type="EMBL" id="PON77674.1"/>
    </source>
</evidence>
<comment type="catalytic activity">
    <reaction evidence="13">
        <text>L-seryl-[protein] + ATP = O-phospho-L-seryl-[protein] + ADP + H(+)</text>
        <dbReference type="Rhea" id="RHEA:17989"/>
        <dbReference type="Rhea" id="RHEA-COMP:9863"/>
        <dbReference type="Rhea" id="RHEA-COMP:11604"/>
        <dbReference type="ChEBI" id="CHEBI:15378"/>
        <dbReference type="ChEBI" id="CHEBI:29999"/>
        <dbReference type="ChEBI" id="CHEBI:30616"/>
        <dbReference type="ChEBI" id="CHEBI:83421"/>
        <dbReference type="ChEBI" id="CHEBI:456216"/>
    </reaction>
</comment>
<dbReference type="GO" id="GO:0005524">
    <property type="term" value="F:ATP binding"/>
    <property type="evidence" value="ECO:0007669"/>
    <property type="project" value="UniProtKB-UniRule"/>
</dbReference>
<gene>
    <name evidence="19" type="primary">PanWAK9</name>
    <name evidence="19" type="ORF">PanWU01x14_024300</name>
</gene>
<dbReference type="PANTHER" id="PTHR27005:SF470">
    <property type="entry name" value="ASSOCIATED KINASE-LIKE PROTEIN, PUTATIVE-RELATED"/>
    <property type="match status" value="1"/>
</dbReference>
<evidence type="ECO:0000256" key="2">
    <source>
        <dbReference type="ARBA" id="ARBA00022527"/>
    </source>
</evidence>
<dbReference type="FunFam" id="1.10.510.10:FF:000084">
    <property type="entry name" value="Wall-associated receptor kinase 2"/>
    <property type="match status" value="1"/>
</dbReference>
<evidence type="ECO:0000256" key="17">
    <source>
        <dbReference type="SAM" id="SignalP"/>
    </source>
</evidence>
<feature type="signal peptide" evidence="17">
    <location>
        <begin position="1"/>
        <end position="27"/>
    </location>
</feature>
<evidence type="ECO:0000259" key="18">
    <source>
        <dbReference type="PROSITE" id="PS50011"/>
    </source>
</evidence>
<accession>A0A2P5DWK7</accession>
<dbReference type="InterPro" id="IPR011009">
    <property type="entry name" value="Kinase-like_dom_sf"/>
</dbReference>
<dbReference type="Gene3D" id="2.10.25.10">
    <property type="entry name" value="Laminin"/>
    <property type="match status" value="1"/>
</dbReference>
<dbReference type="InterPro" id="IPR045274">
    <property type="entry name" value="WAK-like"/>
</dbReference>
<keyword evidence="2" id="KW-0723">Serine/threonine-protein kinase</keyword>
<dbReference type="AlphaFoldDB" id="A0A2P5DWK7"/>
<dbReference type="InterPro" id="IPR017441">
    <property type="entry name" value="Protein_kinase_ATP_BS"/>
</dbReference>
<feature type="transmembrane region" description="Helical" evidence="16">
    <location>
        <begin position="347"/>
        <end position="369"/>
    </location>
</feature>
<dbReference type="InterPro" id="IPR008271">
    <property type="entry name" value="Ser/Thr_kinase_AS"/>
</dbReference>
<name>A0A2P5DWK7_PARAD</name>
<dbReference type="InterPro" id="IPR018097">
    <property type="entry name" value="EGF_Ca-bd_CS"/>
</dbReference>
<dbReference type="PROSITE" id="PS01187">
    <property type="entry name" value="EGF_CA"/>
    <property type="match status" value="1"/>
</dbReference>
<keyword evidence="10 16" id="KW-0472">Membrane</keyword>
<evidence type="ECO:0000256" key="12">
    <source>
        <dbReference type="ARBA" id="ARBA00023180"/>
    </source>
</evidence>
<dbReference type="STRING" id="3476.A0A2P5DWK7"/>
<keyword evidence="4 16" id="KW-0812">Transmembrane</keyword>
<keyword evidence="6 15" id="KW-0547">Nucleotide-binding</keyword>
<evidence type="ECO:0000256" key="5">
    <source>
        <dbReference type="ARBA" id="ARBA00022729"/>
    </source>
</evidence>
<protein>
    <submittedName>
        <fullName evidence="19">Wall-associated receptor kinase</fullName>
    </submittedName>
</protein>
<feature type="chain" id="PRO_5015195228" evidence="17">
    <location>
        <begin position="28"/>
        <end position="750"/>
    </location>
</feature>
<evidence type="ECO:0000256" key="1">
    <source>
        <dbReference type="ARBA" id="ARBA00004479"/>
    </source>
</evidence>
<evidence type="ECO:0000256" key="15">
    <source>
        <dbReference type="PROSITE-ProRule" id="PRU10141"/>
    </source>
</evidence>
<comment type="subcellular location">
    <subcellularLocation>
        <location evidence="1">Membrane</location>
        <topology evidence="1">Single-pass type I membrane protein</topology>
    </subcellularLocation>
</comment>
<evidence type="ECO:0000256" key="3">
    <source>
        <dbReference type="ARBA" id="ARBA00022679"/>
    </source>
</evidence>
<dbReference type="PROSITE" id="PS00107">
    <property type="entry name" value="PROTEIN_KINASE_ATP"/>
    <property type="match status" value="1"/>
</dbReference>
<evidence type="ECO:0000256" key="8">
    <source>
        <dbReference type="ARBA" id="ARBA00022840"/>
    </source>
</evidence>
<keyword evidence="12" id="KW-0325">Glycoprotein</keyword>
<keyword evidence="9 16" id="KW-1133">Transmembrane helix</keyword>
<evidence type="ECO:0000256" key="9">
    <source>
        <dbReference type="ARBA" id="ARBA00022989"/>
    </source>
</evidence>
<evidence type="ECO:0000256" key="13">
    <source>
        <dbReference type="ARBA" id="ARBA00047558"/>
    </source>
</evidence>
<evidence type="ECO:0000256" key="10">
    <source>
        <dbReference type="ARBA" id="ARBA00023136"/>
    </source>
</evidence>
<dbReference type="InterPro" id="IPR025287">
    <property type="entry name" value="WAK_GUB"/>
</dbReference>
<reference evidence="20" key="1">
    <citation type="submission" date="2016-06" db="EMBL/GenBank/DDBJ databases">
        <title>Parallel loss of symbiosis genes in relatives of nitrogen-fixing non-legume Parasponia.</title>
        <authorList>
            <person name="Van Velzen R."/>
            <person name="Holmer R."/>
            <person name="Bu F."/>
            <person name="Rutten L."/>
            <person name="Van Zeijl A."/>
            <person name="Liu W."/>
            <person name="Santuari L."/>
            <person name="Cao Q."/>
            <person name="Sharma T."/>
            <person name="Shen D."/>
            <person name="Roswanjaya Y."/>
            <person name="Wardhani T."/>
            <person name="Kalhor M.S."/>
            <person name="Jansen J."/>
            <person name="Van den Hoogen J."/>
            <person name="Gungor B."/>
            <person name="Hartog M."/>
            <person name="Hontelez J."/>
            <person name="Verver J."/>
            <person name="Yang W.-C."/>
            <person name="Schijlen E."/>
            <person name="Repin R."/>
            <person name="Schilthuizen M."/>
            <person name="Schranz E."/>
            <person name="Heidstra R."/>
            <person name="Miyata K."/>
            <person name="Fedorova E."/>
            <person name="Kohlen W."/>
            <person name="Bisseling T."/>
            <person name="Smit S."/>
            <person name="Geurts R."/>
        </authorList>
    </citation>
    <scope>NUCLEOTIDE SEQUENCE [LARGE SCALE GENOMIC DNA]</scope>
    <source>
        <strain evidence="20">cv. WU1-14</strain>
    </source>
</reference>
<dbReference type="SMART" id="SM00220">
    <property type="entry name" value="S_TKc"/>
    <property type="match status" value="1"/>
</dbReference>
<dbReference type="Gene3D" id="3.30.200.20">
    <property type="entry name" value="Phosphorylase Kinase, domain 1"/>
    <property type="match status" value="1"/>
</dbReference>
<dbReference type="GO" id="GO:0004674">
    <property type="term" value="F:protein serine/threonine kinase activity"/>
    <property type="evidence" value="ECO:0007669"/>
    <property type="project" value="UniProtKB-KW"/>
</dbReference>
<organism evidence="19 20">
    <name type="scientific">Parasponia andersonii</name>
    <name type="common">Sponia andersonii</name>
    <dbReference type="NCBI Taxonomy" id="3476"/>
    <lineage>
        <taxon>Eukaryota</taxon>
        <taxon>Viridiplantae</taxon>
        <taxon>Streptophyta</taxon>
        <taxon>Embryophyta</taxon>
        <taxon>Tracheophyta</taxon>
        <taxon>Spermatophyta</taxon>
        <taxon>Magnoliopsida</taxon>
        <taxon>eudicotyledons</taxon>
        <taxon>Gunneridae</taxon>
        <taxon>Pentapetalae</taxon>
        <taxon>rosids</taxon>
        <taxon>fabids</taxon>
        <taxon>Rosales</taxon>
        <taxon>Cannabaceae</taxon>
        <taxon>Parasponia</taxon>
    </lineage>
</organism>
<feature type="domain" description="Protein kinase" evidence="18">
    <location>
        <begin position="420"/>
        <end position="702"/>
    </location>
</feature>
<keyword evidence="19" id="KW-0675">Receptor</keyword>
<proteinExistence type="predicted"/>
<evidence type="ECO:0000256" key="16">
    <source>
        <dbReference type="SAM" id="Phobius"/>
    </source>
</evidence>
<keyword evidence="8 15" id="KW-0067">ATP-binding</keyword>
<dbReference type="CDD" id="cd00054">
    <property type="entry name" value="EGF_CA"/>
    <property type="match status" value="1"/>
</dbReference>
<keyword evidence="7 19" id="KW-0418">Kinase</keyword>
<keyword evidence="11" id="KW-1015">Disulfide bond</keyword>
<evidence type="ECO:0000256" key="7">
    <source>
        <dbReference type="ARBA" id="ARBA00022777"/>
    </source>
</evidence>
<keyword evidence="3" id="KW-0808">Transferase</keyword>
<dbReference type="GO" id="GO:0030247">
    <property type="term" value="F:polysaccharide binding"/>
    <property type="evidence" value="ECO:0007669"/>
    <property type="project" value="InterPro"/>
</dbReference>
<comment type="catalytic activity">
    <reaction evidence="14">
        <text>L-threonyl-[protein] + ATP = O-phospho-L-threonyl-[protein] + ADP + H(+)</text>
        <dbReference type="Rhea" id="RHEA:46608"/>
        <dbReference type="Rhea" id="RHEA-COMP:11060"/>
        <dbReference type="Rhea" id="RHEA-COMP:11605"/>
        <dbReference type="ChEBI" id="CHEBI:15378"/>
        <dbReference type="ChEBI" id="CHEBI:30013"/>
        <dbReference type="ChEBI" id="CHEBI:30616"/>
        <dbReference type="ChEBI" id="CHEBI:61977"/>
        <dbReference type="ChEBI" id="CHEBI:456216"/>
    </reaction>
</comment>
<dbReference type="Gene3D" id="1.10.510.10">
    <property type="entry name" value="Transferase(Phosphotransferase) domain 1"/>
    <property type="match status" value="1"/>
</dbReference>
<dbReference type="SUPFAM" id="SSF56112">
    <property type="entry name" value="Protein kinase-like (PK-like)"/>
    <property type="match status" value="1"/>
</dbReference>
<evidence type="ECO:0000313" key="20">
    <source>
        <dbReference type="Proteomes" id="UP000237105"/>
    </source>
</evidence>
<evidence type="ECO:0000256" key="14">
    <source>
        <dbReference type="ARBA" id="ARBA00047951"/>
    </source>
</evidence>
<keyword evidence="5 17" id="KW-0732">Signal</keyword>
<evidence type="ECO:0000256" key="4">
    <source>
        <dbReference type="ARBA" id="ARBA00022692"/>
    </source>
</evidence>
<dbReference type="EMBL" id="JXTB01000012">
    <property type="protein sequence ID" value="PON77674.1"/>
    <property type="molecule type" value="Genomic_DNA"/>
</dbReference>
<feature type="binding site" evidence="15">
    <location>
        <position position="449"/>
    </location>
    <ligand>
        <name>ATP</name>
        <dbReference type="ChEBI" id="CHEBI:30616"/>
    </ligand>
</feature>
<dbReference type="Pfam" id="PF13947">
    <property type="entry name" value="GUB_WAK_bind"/>
    <property type="match status" value="1"/>
</dbReference>
<dbReference type="PROSITE" id="PS50011">
    <property type="entry name" value="PROTEIN_KINASE_DOM"/>
    <property type="match status" value="1"/>
</dbReference>
<dbReference type="GO" id="GO:0005509">
    <property type="term" value="F:calcium ion binding"/>
    <property type="evidence" value="ECO:0007669"/>
    <property type="project" value="InterPro"/>
</dbReference>
<dbReference type="OrthoDB" id="4062651at2759"/>
<dbReference type="GO" id="GO:0007166">
    <property type="term" value="P:cell surface receptor signaling pathway"/>
    <property type="evidence" value="ECO:0007669"/>
    <property type="project" value="InterPro"/>
</dbReference>